<dbReference type="Proteomes" id="UP001060215">
    <property type="component" value="Chromosome 10"/>
</dbReference>
<dbReference type="EMBL" id="CM045767">
    <property type="protein sequence ID" value="KAI7996247.1"/>
    <property type="molecule type" value="Genomic_DNA"/>
</dbReference>
<accession>A0ACC0G7B5</accession>
<name>A0ACC0G7B5_9ERIC</name>
<organism evidence="1 2">
    <name type="scientific">Camellia lanceoleosa</name>
    <dbReference type="NCBI Taxonomy" id="1840588"/>
    <lineage>
        <taxon>Eukaryota</taxon>
        <taxon>Viridiplantae</taxon>
        <taxon>Streptophyta</taxon>
        <taxon>Embryophyta</taxon>
        <taxon>Tracheophyta</taxon>
        <taxon>Spermatophyta</taxon>
        <taxon>Magnoliopsida</taxon>
        <taxon>eudicotyledons</taxon>
        <taxon>Gunneridae</taxon>
        <taxon>Pentapetalae</taxon>
        <taxon>asterids</taxon>
        <taxon>Ericales</taxon>
        <taxon>Theaceae</taxon>
        <taxon>Camellia</taxon>
    </lineage>
</organism>
<reference evidence="1 2" key="1">
    <citation type="journal article" date="2022" name="Plant J.">
        <title>Chromosome-level genome of Camellia lanceoleosa provides a valuable resource for understanding genome evolution and self-incompatibility.</title>
        <authorList>
            <person name="Gong W."/>
            <person name="Xiao S."/>
            <person name="Wang L."/>
            <person name="Liao Z."/>
            <person name="Chang Y."/>
            <person name="Mo W."/>
            <person name="Hu G."/>
            <person name="Li W."/>
            <person name="Zhao G."/>
            <person name="Zhu H."/>
            <person name="Hu X."/>
            <person name="Ji K."/>
            <person name="Xiang X."/>
            <person name="Song Q."/>
            <person name="Yuan D."/>
            <person name="Jin S."/>
            <person name="Zhang L."/>
        </authorList>
    </citation>
    <scope>NUCLEOTIDE SEQUENCE [LARGE SCALE GENOMIC DNA]</scope>
    <source>
        <strain evidence="1">SQ_2022a</strain>
    </source>
</reference>
<gene>
    <name evidence="1" type="ORF">LOK49_LG10G02822</name>
</gene>
<comment type="caution">
    <text evidence="1">The sequence shown here is derived from an EMBL/GenBank/DDBJ whole genome shotgun (WGS) entry which is preliminary data.</text>
</comment>
<evidence type="ECO:0000313" key="1">
    <source>
        <dbReference type="EMBL" id="KAI7996247.1"/>
    </source>
</evidence>
<keyword evidence="2" id="KW-1185">Reference proteome</keyword>
<evidence type="ECO:0000313" key="2">
    <source>
        <dbReference type="Proteomes" id="UP001060215"/>
    </source>
</evidence>
<proteinExistence type="predicted"/>
<sequence>MARKRREQIFIPMSDFGDGWEGVALVLEGFGLHNGGPMQGKEGSRPGPSQSAMWGVTKGVKEVRGVTEVEWFRLLDRSLVGGVGDMGGKGMSFAAMSD</sequence>
<protein>
    <submittedName>
        <fullName evidence="1">Uncharacterized protein</fullName>
    </submittedName>
</protein>